<dbReference type="GO" id="GO:0004029">
    <property type="term" value="F:aldehyde dehydrogenase (NAD+) activity"/>
    <property type="evidence" value="ECO:0007669"/>
    <property type="project" value="TreeGrafter"/>
</dbReference>
<gene>
    <name evidence="2" type="ORF">WJX73_008369</name>
</gene>
<dbReference type="Pfam" id="PF01370">
    <property type="entry name" value="Epimerase"/>
    <property type="match status" value="1"/>
</dbReference>
<evidence type="ECO:0000313" key="2">
    <source>
        <dbReference type="EMBL" id="KAK9796648.1"/>
    </source>
</evidence>
<sequence length="294" mass="31053">MKIFITGATGFVGKCLTELLLKDGHTVAALVRDKSKASALSHKGVITVEGTLTSLGLIREEASKANAVVHLAFIHDMTKYAEAMKTDGDLIATVIQALKGTNKPFIITSGGAVLGSVDTPADESHPVPKGPSRADSEVLAIEGAQQGVGTIVIRLPTNVYDSTGSGFYKMQAAKAQEKGFAMYTGDGKYEQSNVHVEDAAAAYVLALQHGKPGSIYHIASGKHSGKELAEATARKLGIQSRGISPEEAAEVYGSLMSIFFALNIVMDSSKARRELHWVGRYPASAYFDAIAGTL</sequence>
<dbReference type="EMBL" id="JALJOQ010000115">
    <property type="protein sequence ID" value="KAK9796648.1"/>
    <property type="molecule type" value="Genomic_DNA"/>
</dbReference>
<evidence type="ECO:0000313" key="3">
    <source>
        <dbReference type="Proteomes" id="UP001465755"/>
    </source>
</evidence>
<organism evidence="2 3">
    <name type="scientific">Symbiochloris irregularis</name>
    <dbReference type="NCBI Taxonomy" id="706552"/>
    <lineage>
        <taxon>Eukaryota</taxon>
        <taxon>Viridiplantae</taxon>
        <taxon>Chlorophyta</taxon>
        <taxon>core chlorophytes</taxon>
        <taxon>Trebouxiophyceae</taxon>
        <taxon>Trebouxiales</taxon>
        <taxon>Trebouxiaceae</taxon>
        <taxon>Symbiochloris</taxon>
    </lineage>
</organism>
<evidence type="ECO:0000259" key="1">
    <source>
        <dbReference type="Pfam" id="PF01370"/>
    </source>
</evidence>
<reference evidence="2 3" key="1">
    <citation type="journal article" date="2024" name="Nat. Commun.">
        <title>Phylogenomics reveals the evolutionary origins of lichenization in chlorophyte algae.</title>
        <authorList>
            <person name="Puginier C."/>
            <person name="Libourel C."/>
            <person name="Otte J."/>
            <person name="Skaloud P."/>
            <person name="Haon M."/>
            <person name="Grisel S."/>
            <person name="Petersen M."/>
            <person name="Berrin J.G."/>
            <person name="Delaux P.M."/>
            <person name="Dal Grande F."/>
            <person name="Keller J."/>
        </authorList>
    </citation>
    <scope>NUCLEOTIDE SEQUENCE [LARGE SCALE GENOMIC DNA]</scope>
    <source>
        <strain evidence="2 3">SAG 2036</strain>
    </source>
</reference>
<dbReference type="SUPFAM" id="SSF51735">
    <property type="entry name" value="NAD(P)-binding Rossmann-fold domains"/>
    <property type="match status" value="1"/>
</dbReference>
<comment type="caution">
    <text evidence="2">The sequence shown here is derived from an EMBL/GenBank/DDBJ whole genome shotgun (WGS) entry which is preliminary data.</text>
</comment>
<dbReference type="InterPro" id="IPR036291">
    <property type="entry name" value="NAD(P)-bd_dom_sf"/>
</dbReference>
<protein>
    <recommendedName>
        <fullName evidence="1">NAD-dependent epimerase/dehydratase domain-containing protein</fullName>
    </recommendedName>
</protein>
<keyword evidence="3" id="KW-1185">Reference proteome</keyword>
<dbReference type="Proteomes" id="UP001465755">
    <property type="component" value="Unassembled WGS sequence"/>
</dbReference>
<dbReference type="Gene3D" id="3.40.50.720">
    <property type="entry name" value="NAD(P)-binding Rossmann-like Domain"/>
    <property type="match status" value="1"/>
</dbReference>
<accession>A0AAW1NRU1</accession>
<dbReference type="PANTHER" id="PTHR48079">
    <property type="entry name" value="PROTEIN YEEZ"/>
    <property type="match status" value="1"/>
</dbReference>
<name>A0AAW1NRU1_9CHLO</name>
<dbReference type="AlphaFoldDB" id="A0AAW1NRU1"/>
<dbReference type="InterPro" id="IPR001509">
    <property type="entry name" value="Epimerase_deHydtase"/>
</dbReference>
<dbReference type="GO" id="GO:0005737">
    <property type="term" value="C:cytoplasm"/>
    <property type="evidence" value="ECO:0007669"/>
    <property type="project" value="TreeGrafter"/>
</dbReference>
<dbReference type="InterPro" id="IPR051783">
    <property type="entry name" value="NAD(P)-dependent_oxidoreduct"/>
</dbReference>
<proteinExistence type="predicted"/>
<dbReference type="PANTHER" id="PTHR48079:SF6">
    <property type="entry name" value="NAD(P)-BINDING DOMAIN-CONTAINING PROTEIN-RELATED"/>
    <property type="match status" value="1"/>
</dbReference>
<feature type="domain" description="NAD-dependent epimerase/dehydratase" evidence="1">
    <location>
        <begin position="3"/>
        <end position="219"/>
    </location>
</feature>